<dbReference type="EMBL" id="OVEO01000008">
    <property type="protein sequence ID" value="SPQ97811.1"/>
    <property type="molecule type" value="Genomic_DNA"/>
</dbReference>
<geneLocation type="mitochondrion" evidence="1"/>
<gene>
    <name evidence="1" type="ORF">PLBR_LOCUS5026</name>
</gene>
<accession>A0A3P3YCA4</accession>
<dbReference type="AlphaFoldDB" id="A0A3P3YCA4"/>
<reference evidence="1 2" key="1">
    <citation type="submission" date="2018-03" db="EMBL/GenBank/DDBJ databases">
        <authorList>
            <person name="Fogelqvist J."/>
        </authorList>
    </citation>
    <scope>NUCLEOTIDE SEQUENCE [LARGE SCALE GENOMIC DNA]</scope>
</reference>
<protein>
    <submittedName>
        <fullName evidence="1">Uncharacterized protein</fullName>
    </submittedName>
</protein>
<dbReference type="Proteomes" id="UP000290189">
    <property type="component" value="Unassembled WGS sequence"/>
</dbReference>
<proteinExistence type="predicted"/>
<evidence type="ECO:0000313" key="1">
    <source>
        <dbReference type="EMBL" id="SPQ97811.1"/>
    </source>
</evidence>
<organism evidence="1 2">
    <name type="scientific">Plasmodiophora brassicae</name>
    <name type="common">Clubroot disease agent</name>
    <dbReference type="NCBI Taxonomy" id="37360"/>
    <lineage>
        <taxon>Eukaryota</taxon>
        <taxon>Sar</taxon>
        <taxon>Rhizaria</taxon>
        <taxon>Endomyxa</taxon>
        <taxon>Phytomyxea</taxon>
        <taxon>Plasmodiophorida</taxon>
        <taxon>Plasmodiophoridae</taxon>
        <taxon>Plasmodiophora</taxon>
    </lineage>
</organism>
<evidence type="ECO:0000313" key="2">
    <source>
        <dbReference type="Proteomes" id="UP000290189"/>
    </source>
</evidence>
<sequence>MPGVRQMVLGHGRPQSADMAVSSPLTFDCGLDLSIAKQWDHEVSIVDADIQLDFDWSLDSRVWNDPQLLVTYLKETCDRISHCKGAEVARRLHCIRRWAQTHRLSNDDITLLIRFVIAPSSPDVQTPAVFDRVPSDLIAAFVCSLLPRPELIVWIERHSCPDPNFLNALRRRNAHVRIPPVGYHAPPILAADCDIDRIERLCSALHNAWEQSATATTRLNAIDLVLASSFPVRHRRCSPASTPPPGSPPDLAILCRLQKQISQMDVFQHPALFYWIDALKKLKTRLLDDAMASSEPAGKVRVDYVSRWLVIHSHINILRMIGLKYAFACMVTRDPDATNKFLCALLNDRLPPI</sequence>
<keyword evidence="1" id="KW-0496">Mitochondrion</keyword>
<name>A0A3P3YCA4_PLABS</name>